<name>A0A224XTY3_9HEMI</name>
<dbReference type="EMBL" id="GFTR01000420">
    <property type="protein sequence ID" value="JAW16006.1"/>
    <property type="molecule type" value="Transcribed_RNA"/>
</dbReference>
<organism evidence="2">
    <name type="scientific">Panstrongylus lignarius</name>
    <dbReference type="NCBI Taxonomy" id="156445"/>
    <lineage>
        <taxon>Eukaryota</taxon>
        <taxon>Metazoa</taxon>
        <taxon>Ecdysozoa</taxon>
        <taxon>Arthropoda</taxon>
        <taxon>Hexapoda</taxon>
        <taxon>Insecta</taxon>
        <taxon>Pterygota</taxon>
        <taxon>Neoptera</taxon>
        <taxon>Paraneoptera</taxon>
        <taxon>Hemiptera</taxon>
        <taxon>Heteroptera</taxon>
        <taxon>Panheteroptera</taxon>
        <taxon>Cimicomorpha</taxon>
        <taxon>Reduviidae</taxon>
        <taxon>Triatominae</taxon>
        <taxon>Panstrongylus</taxon>
    </lineage>
</organism>
<sequence>MIFSTFPLILSIGLIVKSLSFCFGCFGMVSPLKNSETCLKAESSELNNSVKPKPGVNNFALFIITCLDKVSI</sequence>
<keyword evidence="1" id="KW-1133">Transmembrane helix</keyword>
<protein>
    <submittedName>
        <fullName evidence="2">Uncharacterized protein</fullName>
    </submittedName>
</protein>
<feature type="transmembrane region" description="Helical" evidence="1">
    <location>
        <begin position="6"/>
        <end position="29"/>
    </location>
</feature>
<keyword evidence="1" id="KW-0812">Transmembrane</keyword>
<accession>A0A224XTY3</accession>
<evidence type="ECO:0000256" key="1">
    <source>
        <dbReference type="SAM" id="Phobius"/>
    </source>
</evidence>
<proteinExistence type="predicted"/>
<dbReference type="AlphaFoldDB" id="A0A224XTY3"/>
<evidence type="ECO:0000313" key="2">
    <source>
        <dbReference type="EMBL" id="JAW16006.1"/>
    </source>
</evidence>
<keyword evidence="1" id="KW-0472">Membrane</keyword>
<reference evidence="2" key="1">
    <citation type="journal article" date="2018" name="PLoS Negl. Trop. Dis.">
        <title>An insight into the salivary gland and fat body transcriptome of Panstrongylus lignarius (Hemiptera: Heteroptera), the main vector of Chagas disease in Peru.</title>
        <authorList>
            <person name="Nevoa J.C."/>
            <person name="Mendes M.T."/>
            <person name="da Silva M.V."/>
            <person name="Soares S.C."/>
            <person name="Oliveira C.J.F."/>
            <person name="Ribeiro J.M.C."/>
        </authorList>
    </citation>
    <scope>NUCLEOTIDE SEQUENCE</scope>
</reference>